<gene>
    <name evidence="1" type="ORF">THAOC_16486</name>
</gene>
<organism evidence="1 2">
    <name type="scientific">Thalassiosira oceanica</name>
    <name type="common">Marine diatom</name>
    <dbReference type="NCBI Taxonomy" id="159749"/>
    <lineage>
        <taxon>Eukaryota</taxon>
        <taxon>Sar</taxon>
        <taxon>Stramenopiles</taxon>
        <taxon>Ochrophyta</taxon>
        <taxon>Bacillariophyta</taxon>
        <taxon>Coscinodiscophyceae</taxon>
        <taxon>Thalassiosirophycidae</taxon>
        <taxon>Thalassiosirales</taxon>
        <taxon>Thalassiosiraceae</taxon>
        <taxon>Thalassiosira</taxon>
    </lineage>
</organism>
<evidence type="ECO:0000313" key="1">
    <source>
        <dbReference type="EMBL" id="EJK62884.1"/>
    </source>
</evidence>
<reference evidence="1 2" key="1">
    <citation type="journal article" date="2012" name="Genome Biol.">
        <title>Genome and low-iron response of an oceanic diatom adapted to chronic iron limitation.</title>
        <authorList>
            <person name="Lommer M."/>
            <person name="Specht M."/>
            <person name="Roy A.S."/>
            <person name="Kraemer L."/>
            <person name="Andreson R."/>
            <person name="Gutowska M.A."/>
            <person name="Wolf J."/>
            <person name="Bergner S.V."/>
            <person name="Schilhabel M.B."/>
            <person name="Klostermeier U.C."/>
            <person name="Beiko R.G."/>
            <person name="Rosenstiel P."/>
            <person name="Hippler M."/>
            <person name="Laroche J."/>
        </authorList>
    </citation>
    <scope>NUCLEOTIDE SEQUENCE [LARGE SCALE GENOMIC DNA]</scope>
    <source>
        <strain evidence="1 2">CCMP1005</strain>
    </source>
</reference>
<dbReference type="EMBL" id="AGNL01018566">
    <property type="protein sequence ID" value="EJK62884.1"/>
    <property type="molecule type" value="Genomic_DNA"/>
</dbReference>
<protein>
    <submittedName>
        <fullName evidence="1">Uncharacterized protein</fullName>
    </submittedName>
</protein>
<accession>K0SD60</accession>
<sequence length="79" mass="8685">MERSGKNGREHSLEGGACRSDVCGLKSIQHPVQGTTIHVPDILVSVSLSPIEKTSVSWFTEVRQGKTKVRRGKTKVRRG</sequence>
<name>K0SD60_THAOC</name>
<keyword evidence="2" id="KW-1185">Reference proteome</keyword>
<dbReference type="AlphaFoldDB" id="K0SD60"/>
<dbReference type="Proteomes" id="UP000266841">
    <property type="component" value="Unassembled WGS sequence"/>
</dbReference>
<comment type="caution">
    <text evidence="1">The sequence shown here is derived from an EMBL/GenBank/DDBJ whole genome shotgun (WGS) entry which is preliminary data.</text>
</comment>
<evidence type="ECO:0000313" key="2">
    <source>
        <dbReference type="Proteomes" id="UP000266841"/>
    </source>
</evidence>
<proteinExistence type="predicted"/>